<reference evidence="1 2" key="1">
    <citation type="journal article" date="2019" name="Int. J. Syst. Evol. Microbiol.">
        <title>The Global Catalogue of Microorganisms (GCM) 10K type strain sequencing project: providing services to taxonomists for standard genome sequencing and annotation.</title>
        <authorList>
            <consortium name="The Broad Institute Genomics Platform"/>
            <consortium name="The Broad Institute Genome Sequencing Center for Infectious Disease"/>
            <person name="Wu L."/>
            <person name="Ma J."/>
        </authorList>
    </citation>
    <scope>NUCLEOTIDE SEQUENCE [LARGE SCALE GENOMIC DNA]</scope>
    <source>
        <strain evidence="1 2">JCM 16328</strain>
    </source>
</reference>
<dbReference type="AlphaFoldDB" id="A0AAV3TA39"/>
<evidence type="ECO:0000313" key="1">
    <source>
        <dbReference type="EMBL" id="GAA0668480.1"/>
    </source>
</evidence>
<protein>
    <submittedName>
        <fullName evidence="1">Uncharacterized protein</fullName>
    </submittedName>
</protein>
<evidence type="ECO:0000313" key="2">
    <source>
        <dbReference type="Proteomes" id="UP001500420"/>
    </source>
</evidence>
<keyword evidence="2" id="KW-1185">Reference proteome</keyword>
<dbReference type="RefSeq" id="WP_343773098.1">
    <property type="nucleotide sequence ID" value="NZ_BAAADV010000001.1"/>
</dbReference>
<name>A0AAV3TA39_9EURY</name>
<accession>A0AAV3TA39</accession>
<organism evidence="1 2">
    <name type="scientific">Natronoarchaeum mannanilyticum</name>
    <dbReference type="NCBI Taxonomy" id="926360"/>
    <lineage>
        <taxon>Archaea</taxon>
        <taxon>Methanobacteriati</taxon>
        <taxon>Methanobacteriota</taxon>
        <taxon>Stenosarchaea group</taxon>
        <taxon>Halobacteria</taxon>
        <taxon>Halobacteriales</taxon>
        <taxon>Natronoarchaeaceae</taxon>
    </lineage>
</organism>
<dbReference type="Proteomes" id="UP001500420">
    <property type="component" value="Unassembled WGS sequence"/>
</dbReference>
<proteinExistence type="predicted"/>
<gene>
    <name evidence="1" type="ORF">GCM10009020_12850</name>
</gene>
<comment type="caution">
    <text evidence="1">The sequence shown here is derived from an EMBL/GenBank/DDBJ whole genome shotgun (WGS) entry which is preliminary data.</text>
</comment>
<sequence length="332" mass="35932">MSGDIRKRWANQALPSEEVDTSSIESTFVSFGSATRDFASDATGAVADVTLGTTVYVRATDENENSKRAVGVERANFYSYIAGDLYTGTLLDYAVATEFGKVSGFSASMGIFLKDLSAFIEDPTAFVDGIKALLKLLAEGDVDVQAIIDGYVTQFQQKQAQNNPYDPTDPDEEHLHTAFKASWYEGYAAGFVAKLVISAGLGKAAKTAIKQTDTVGDIADRLSDTGAARALSRIDSAKEASKARATARILLAVDGAVPERLLSQADTAGQAYRLWQLQRGMDADAAQEARFSTTTINCGPDWTATPRSIRRVHHRPITTDRRTVDQLEYSDD</sequence>
<dbReference type="EMBL" id="BAAADV010000001">
    <property type="protein sequence ID" value="GAA0668480.1"/>
    <property type="molecule type" value="Genomic_DNA"/>
</dbReference>